<keyword evidence="3" id="KW-1185">Reference proteome</keyword>
<dbReference type="Proteomes" id="UP001519343">
    <property type="component" value="Unassembled WGS sequence"/>
</dbReference>
<name>A0ABS4GY86_9BACL</name>
<dbReference type="NCBIfam" id="TIGR01444">
    <property type="entry name" value="fkbM_fam"/>
    <property type="match status" value="1"/>
</dbReference>
<organism evidence="2 3">
    <name type="scientific">Ammoniphilus resinae</name>
    <dbReference type="NCBI Taxonomy" id="861532"/>
    <lineage>
        <taxon>Bacteria</taxon>
        <taxon>Bacillati</taxon>
        <taxon>Bacillota</taxon>
        <taxon>Bacilli</taxon>
        <taxon>Bacillales</taxon>
        <taxon>Paenibacillaceae</taxon>
        <taxon>Aneurinibacillus group</taxon>
        <taxon>Ammoniphilus</taxon>
    </lineage>
</organism>
<feature type="domain" description="Methyltransferase FkbM" evidence="1">
    <location>
        <begin position="15"/>
        <end position="168"/>
    </location>
</feature>
<dbReference type="GO" id="GO:0008168">
    <property type="term" value="F:methyltransferase activity"/>
    <property type="evidence" value="ECO:0007669"/>
    <property type="project" value="UniProtKB-KW"/>
</dbReference>
<sequence>MNIFLDIHPGDIVMDCGANVGKITQKFAERGAFVYAFEPNPRAFEVLSQKFVHNPNVVCIQKGVWDRNTVISLYHHKEYDQNPLHFSESSSIYSSKINMDQQNSIKIEVIDLADFIYKINKPIKLLKMDIEGAEYYVLIKLIRTRLYLKIQKIIAETHADRIPELRMKENELMELIRKNKVDNIDLSWI</sequence>
<dbReference type="GO" id="GO:0032259">
    <property type="term" value="P:methylation"/>
    <property type="evidence" value="ECO:0007669"/>
    <property type="project" value="UniProtKB-KW"/>
</dbReference>
<comment type="caution">
    <text evidence="2">The sequence shown here is derived from an EMBL/GenBank/DDBJ whole genome shotgun (WGS) entry which is preliminary data.</text>
</comment>
<dbReference type="SUPFAM" id="SSF53335">
    <property type="entry name" value="S-adenosyl-L-methionine-dependent methyltransferases"/>
    <property type="match status" value="1"/>
</dbReference>
<protein>
    <submittedName>
        <fullName evidence="2">FkbM family methyltransferase</fullName>
    </submittedName>
</protein>
<dbReference type="Pfam" id="PF05050">
    <property type="entry name" value="Methyltransf_21"/>
    <property type="match status" value="1"/>
</dbReference>
<gene>
    <name evidence="2" type="ORF">J2Z37_005022</name>
</gene>
<dbReference type="RefSeq" id="WP_209812967.1">
    <property type="nucleotide sequence ID" value="NZ_JAGGKT010000035.1"/>
</dbReference>
<dbReference type="Gene3D" id="3.40.50.150">
    <property type="entry name" value="Vaccinia Virus protein VP39"/>
    <property type="match status" value="1"/>
</dbReference>
<evidence type="ECO:0000313" key="3">
    <source>
        <dbReference type="Proteomes" id="UP001519343"/>
    </source>
</evidence>
<reference evidence="2 3" key="1">
    <citation type="submission" date="2021-03" db="EMBL/GenBank/DDBJ databases">
        <title>Genomic Encyclopedia of Type Strains, Phase IV (KMG-IV): sequencing the most valuable type-strain genomes for metagenomic binning, comparative biology and taxonomic classification.</title>
        <authorList>
            <person name="Goeker M."/>
        </authorList>
    </citation>
    <scope>NUCLEOTIDE SEQUENCE [LARGE SCALE GENOMIC DNA]</scope>
    <source>
        <strain evidence="2 3">DSM 24738</strain>
    </source>
</reference>
<dbReference type="InterPro" id="IPR006342">
    <property type="entry name" value="FkbM_mtfrase"/>
</dbReference>
<dbReference type="PANTHER" id="PTHR34203:SF15">
    <property type="entry name" value="SLL1173 PROTEIN"/>
    <property type="match status" value="1"/>
</dbReference>
<dbReference type="InterPro" id="IPR052514">
    <property type="entry name" value="SAM-dependent_MTase"/>
</dbReference>
<accession>A0ABS4GY86</accession>
<dbReference type="PANTHER" id="PTHR34203">
    <property type="entry name" value="METHYLTRANSFERASE, FKBM FAMILY PROTEIN"/>
    <property type="match status" value="1"/>
</dbReference>
<proteinExistence type="predicted"/>
<evidence type="ECO:0000313" key="2">
    <source>
        <dbReference type="EMBL" id="MBP1935002.1"/>
    </source>
</evidence>
<dbReference type="EMBL" id="JAGGKT010000035">
    <property type="protein sequence ID" value="MBP1935002.1"/>
    <property type="molecule type" value="Genomic_DNA"/>
</dbReference>
<keyword evidence="2" id="KW-0808">Transferase</keyword>
<dbReference type="InterPro" id="IPR029063">
    <property type="entry name" value="SAM-dependent_MTases_sf"/>
</dbReference>
<evidence type="ECO:0000259" key="1">
    <source>
        <dbReference type="Pfam" id="PF05050"/>
    </source>
</evidence>
<keyword evidence="2" id="KW-0489">Methyltransferase</keyword>